<comment type="similarity">
    <text evidence="2">Belongs to the OXA1/ALB3/YidC family. Type 1 subfamily.</text>
</comment>
<keyword evidence="5 13" id="KW-1133">Transmembrane helix</keyword>
<dbReference type="PANTHER" id="PTHR12428:SF65">
    <property type="entry name" value="CYTOCHROME C OXIDASE ASSEMBLY PROTEIN COX18, MITOCHONDRIAL"/>
    <property type="match status" value="1"/>
</dbReference>
<evidence type="ECO:0000256" key="1">
    <source>
        <dbReference type="ARBA" id="ARBA00004141"/>
    </source>
</evidence>
<keyword evidence="4 12" id="KW-0812">Transmembrane</keyword>
<feature type="transmembrane region" description="Helical" evidence="13">
    <location>
        <begin position="36"/>
        <end position="58"/>
    </location>
</feature>
<comment type="caution">
    <text evidence="15">The sequence shown here is derived from an EMBL/GenBank/DDBJ whole genome shotgun (WGS) entry which is preliminary data.</text>
</comment>
<evidence type="ECO:0000256" key="6">
    <source>
        <dbReference type="ARBA" id="ARBA00023136"/>
    </source>
</evidence>
<evidence type="ECO:0000256" key="9">
    <source>
        <dbReference type="ARBA" id="ARBA00031538"/>
    </source>
</evidence>
<organism evidence="15 16">
    <name type="scientific">Nocardioides guangzhouensis</name>
    <dbReference type="NCBI Taxonomy" id="2497878"/>
    <lineage>
        <taxon>Bacteria</taxon>
        <taxon>Bacillati</taxon>
        <taxon>Actinomycetota</taxon>
        <taxon>Actinomycetes</taxon>
        <taxon>Propionibacteriales</taxon>
        <taxon>Nocardioidaceae</taxon>
        <taxon>Nocardioides</taxon>
    </lineage>
</organism>
<evidence type="ECO:0000256" key="7">
    <source>
        <dbReference type="ARBA" id="ARBA00025034"/>
    </source>
</evidence>
<keyword evidence="6 13" id="KW-0472">Membrane</keyword>
<feature type="transmembrane region" description="Helical" evidence="13">
    <location>
        <begin position="106"/>
        <end position="125"/>
    </location>
</feature>
<dbReference type="OrthoDB" id="3771955at2"/>
<dbReference type="GO" id="GO:0051205">
    <property type="term" value="P:protein insertion into membrane"/>
    <property type="evidence" value="ECO:0007669"/>
    <property type="project" value="TreeGrafter"/>
</dbReference>
<keyword evidence="16" id="KW-1185">Reference proteome</keyword>
<evidence type="ECO:0000256" key="10">
    <source>
        <dbReference type="ARBA" id="ARBA00033245"/>
    </source>
</evidence>
<dbReference type="Proteomes" id="UP000295198">
    <property type="component" value="Unassembled WGS sequence"/>
</dbReference>
<dbReference type="NCBIfam" id="TIGR03592">
    <property type="entry name" value="yidC_oxa1_cterm"/>
    <property type="match status" value="1"/>
</dbReference>
<feature type="transmembrane region" description="Helical" evidence="13">
    <location>
        <begin position="209"/>
        <end position="234"/>
    </location>
</feature>
<dbReference type="Pfam" id="PF02096">
    <property type="entry name" value="60KD_IMP"/>
    <property type="match status" value="1"/>
</dbReference>
<dbReference type="AlphaFoldDB" id="A0A4V1XZV0"/>
<protein>
    <recommendedName>
        <fullName evidence="3">Membrane protein insertase YidC</fullName>
    </recommendedName>
    <alternativeName>
        <fullName evidence="11">Foldase YidC</fullName>
    </alternativeName>
    <alternativeName>
        <fullName evidence="10">Membrane integrase YidC</fullName>
    </alternativeName>
    <alternativeName>
        <fullName evidence="9">Membrane protein YidC</fullName>
    </alternativeName>
</protein>
<evidence type="ECO:0000256" key="13">
    <source>
        <dbReference type="SAM" id="Phobius"/>
    </source>
</evidence>
<feature type="transmembrane region" description="Helical" evidence="13">
    <location>
        <begin position="137"/>
        <end position="156"/>
    </location>
</feature>
<dbReference type="EMBL" id="SDKM01000004">
    <property type="protein sequence ID" value="RYP88019.1"/>
    <property type="molecule type" value="Genomic_DNA"/>
</dbReference>
<dbReference type="InterPro" id="IPR001708">
    <property type="entry name" value="YidC/ALB3/OXA1/COX18"/>
</dbReference>
<dbReference type="GO" id="GO:0032977">
    <property type="term" value="F:membrane insertase activity"/>
    <property type="evidence" value="ECO:0007669"/>
    <property type="project" value="InterPro"/>
</dbReference>
<dbReference type="PANTHER" id="PTHR12428">
    <property type="entry name" value="OXA1"/>
    <property type="match status" value="1"/>
</dbReference>
<feature type="transmembrane region" description="Helical" evidence="13">
    <location>
        <begin position="168"/>
        <end position="189"/>
    </location>
</feature>
<dbReference type="InterPro" id="IPR028055">
    <property type="entry name" value="YidC/Oxa/ALB_C"/>
</dbReference>
<evidence type="ECO:0000256" key="2">
    <source>
        <dbReference type="ARBA" id="ARBA00010527"/>
    </source>
</evidence>
<evidence type="ECO:0000256" key="3">
    <source>
        <dbReference type="ARBA" id="ARBA00015325"/>
    </source>
</evidence>
<proteinExistence type="inferred from homology"/>
<sequence length="268" mass="28281">MSPLDPLSHALAAVMAAAHHTSTALGADPDSGATWALCIAAVVVVVRLAMLPLAVRGVRLAHATARARPHLRELTDRYRERRDPDSVRELMAERRRIADEHRMSRLGCLPLLLQMPIWFALYQLVGDVAAGSPVGAMDSPLVASLGTAGLLGVPLAERGYLGAGPAHLAVVAGLAGTAALLSFLTQRYLVAPNSVLDGAPEAMVRAQQLLPVLSAAGLVAAGGVVPVALLVYWVCSQVWTLGHSAVVWRWFPTPGSPAAARRQAQSEW</sequence>
<evidence type="ECO:0000256" key="11">
    <source>
        <dbReference type="ARBA" id="ARBA00033342"/>
    </source>
</evidence>
<dbReference type="RefSeq" id="WP_134714330.1">
    <property type="nucleotide sequence ID" value="NZ_SDKM01000004.1"/>
</dbReference>
<comment type="subunit">
    <text evidence="8">Interacts with the Sec translocase complex via SecD. Specifically interacts with transmembrane segments of nascent integral membrane proteins during membrane integration.</text>
</comment>
<reference evidence="15 16" key="1">
    <citation type="submission" date="2019-01" db="EMBL/GenBank/DDBJ databases">
        <title>Nocardioides guangzhouensis sp. nov., an actinobacterium isolated from soil.</title>
        <authorList>
            <person name="Fu Y."/>
            <person name="Cai Y."/>
            <person name="Lin Z."/>
            <person name="Chen P."/>
        </authorList>
    </citation>
    <scope>NUCLEOTIDE SEQUENCE [LARGE SCALE GENOMIC DNA]</scope>
    <source>
        <strain evidence="15 16">130</strain>
    </source>
</reference>
<dbReference type="GO" id="GO:0005886">
    <property type="term" value="C:plasma membrane"/>
    <property type="evidence" value="ECO:0007669"/>
    <property type="project" value="TreeGrafter"/>
</dbReference>
<accession>A0A4V1XZV0</accession>
<gene>
    <name evidence="15" type="primary">yidC</name>
    <name evidence="15" type="ORF">EKO23_03990</name>
</gene>
<name>A0A4V1XZV0_9ACTN</name>
<evidence type="ECO:0000256" key="5">
    <source>
        <dbReference type="ARBA" id="ARBA00022989"/>
    </source>
</evidence>
<feature type="domain" description="Membrane insertase YidC/Oxa/ALB C-terminal" evidence="14">
    <location>
        <begin position="35"/>
        <end position="247"/>
    </location>
</feature>
<evidence type="ECO:0000259" key="14">
    <source>
        <dbReference type="Pfam" id="PF02096"/>
    </source>
</evidence>
<evidence type="ECO:0000313" key="15">
    <source>
        <dbReference type="EMBL" id="RYP88019.1"/>
    </source>
</evidence>
<comment type="subcellular location">
    <subcellularLocation>
        <location evidence="1 12">Membrane</location>
        <topology evidence="1 12">Multi-pass membrane protein</topology>
    </subcellularLocation>
</comment>
<comment type="function">
    <text evidence="7">Required for the insertion and/or proper folding and/or complex formation of integral membrane proteins into the membrane. Involved in integration of membrane proteins that insert both dependently and independently of the Sec translocase complex, as well as at least some lipoproteins. Aids folding of multispanning membrane proteins.</text>
</comment>
<evidence type="ECO:0000256" key="12">
    <source>
        <dbReference type="RuleBase" id="RU003945"/>
    </source>
</evidence>
<evidence type="ECO:0000313" key="16">
    <source>
        <dbReference type="Proteomes" id="UP000295198"/>
    </source>
</evidence>
<evidence type="ECO:0000256" key="4">
    <source>
        <dbReference type="ARBA" id="ARBA00022692"/>
    </source>
</evidence>
<evidence type="ECO:0000256" key="8">
    <source>
        <dbReference type="ARBA" id="ARBA00026028"/>
    </source>
</evidence>